<keyword evidence="3" id="KW-0378">Hydrolase</keyword>
<keyword evidence="4" id="KW-0720">Serine protease</keyword>
<keyword evidence="5" id="KW-0732">Signal</keyword>
<dbReference type="OrthoDB" id="9758917at2"/>
<dbReference type="PROSITE" id="PS50106">
    <property type="entry name" value="PDZ"/>
    <property type="match status" value="2"/>
</dbReference>
<evidence type="ECO:0000313" key="7">
    <source>
        <dbReference type="EMBL" id="AXF85288.1"/>
    </source>
</evidence>
<dbReference type="PANTHER" id="PTHR22939:SF129">
    <property type="entry name" value="SERINE PROTEASE HTRA2, MITOCHONDRIAL"/>
    <property type="match status" value="1"/>
</dbReference>
<dbReference type="InterPro" id="IPR001940">
    <property type="entry name" value="Peptidase_S1C"/>
</dbReference>
<dbReference type="Gene3D" id="2.40.10.120">
    <property type="match status" value="1"/>
</dbReference>
<dbReference type="PANTHER" id="PTHR22939">
    <property type="entry name" value="SERINE PROTEASE FAMILY S1C HTRA-RELATED"/>
    <property type="match status" value="1"/>
</dbReference>
<feature type="domain" description="PDZ" evidence="6">
    <location>
        <begin position="345"/>
        <end position="442"/>
    </location>
</feature>
<evidence type="ECO:0000256" key="5">
    <source>
        <dbReference type="SAM" id="SignalP"/>
    </source>
</evidence>
<accession>A0A345DAA0</accession>
<dbReference type="EMBL" id="CP031124">
    <property type="protein sequence ID" value="AXF85288.1"/>
    <property type="molecule type" value="Genomic_DNA"/>
</dbReference>
<dbReference type="SUPFAM" id="SSF50494">
    <property type="entry name" value="Trypsin-like serine proteases"/>
    <property type="match status" value="1"/>
</dbReference>
<evidence type="ECO:0000256" key="3">
    <source>
        <dbReference type="ARBA" id="ARBA00022801"/>
    </source>
</evidence>
<dbReference type="Pfam" id="PF13365">
    <property type="entry name" value="Trypsin_2"/>
    <property type="match status" value="1"/>
</dbReference>
<evidence type="ECO:0000313" key="8">
    <source>
        <dbReference type="Proteomes" id="UP000252182"/>
    </source>
</evidence>
<dbReference type="KEGG" id="hyf:DTO96_101018"/>
<dbReference type="PRINTS" id="PR00834">
    <property type="entry name" value="PROTEASES2C"/>
</dbReference>
<feature type="signal peptide" evidence="5">
    <location>
        <begin position="1"/>
        <end position="27"/>
    </location>
</feature>
<proteinExistence type="inferred from homology"/>
<dbReference type="Pfam" id="PF17820">
    <property type="entry name" value="PDZ_6"/>
    <property type="match status" value="1"/>
</dbReference>
<organism evidence="7 8">
    <name type="scientific">Ephemeroptericola cinctiostellae</name>
    <dbReference type="NCBI Taxonomy" id="2268024"/>
    <lineage>
        <taxon>Bacteria</taxon>
        <taxon>Pseudomonadati</taxon>
        <taxon>Pseudomonadota</taxon>
        <taxon>Betaproteobacteria</taxon>
        <taxon>Burkholderiales</taxon>
        <taxon>Burkholderiaceae</taxon>
        <taxon>Ephemeroptericola</taxon>
    </lineage>
</organism>
<feature type="chain" id="PRO_5017004816" evidence="5">
    <location>
        <begin position="28"/>
        <end position="453"/>
    </location>
</feature>
<evidence type="ECO:0000256" key="4">
    <source>
        <dbReference type="ARBA" id="ARBA00022825"/>
    </source>
</evidence>
<dbReference type="Gene3D" id="2.30.42.10">
    <property type="match status" value="1"/>
</dbReference>
<dbReference type="Pfam" id="PF13180">
    <property type="entry name" value="PDZ_2"/>
    <property type="match status" value="1"/>
</dbReference>
<dbReference type="InterPro" id="IPR001478">
    <property type="entry name" value="PDZ"/>
</dbReference>
<comment type="similarity">
    <text evidence="1">Belongs to the peptidase S1C family.</text>
</comment>
<dbReference type="GO" id="GO:0004252">
    <property type="term" value="F:serine-type endopeptidase activity"/>
    <property type="evidence" value="ECO:0007669"/>
    <property type="project" value="InterPro"/>
</dbReference>
<dbReference type="RefSeq" id="WP_114562500.1">
    <property type="nucleotide sequence ID" value="NZ_CP031124.1"/>
</dbReference>
<evidence type="ECO:0000256" key="2">
    <source>
        <dbReference type="ARBA" id="ARBA00022670"/>
    </source>
</evidence>
<reference evidence="8" key="1">
    <citation type="submission" date="2018-07" db="EMBL/GenBank/DDBJ databases">
        <authorList>
            <person name="Kim H."/>
        </authorList>
    </citation>
    <scope>NUCLEOTIDE SEQUENCE [LARGE SCALE GENOMIC DNA]</scope>
    <source>
        <strain evidence="8">F02</strain>
    </source>
</reference>
<dbReference type="InterPro" id="IPR036034">
    <property type="entry name" value="PDZ_sf"/>
</dbReference>
<dbReference type="InterPro" id="IPR009003">
    <property type="entry name" value="Peptidase_S1_PA"/>
</dbReference>
<keyword evidence="2 7" id="KW-0645">Protease</keyword>
<dbReference type="SMART" id="SM00228">
    <property type="entry name" value="PDZ"/>
    <property type="match status" value="2"/>
</dbReference>
<sequence length="453" mass="48545">MPKTVAPHLFKLFFGLSHLSLIGMAYAAPNVAQIVNTSAAGIVNVQAIQWVKIKVPEQYKGITQDPVYQVFSRMFSDADTPPVGSTTAAPVIKKKVQGSGFIIAPNGVIVTNYHTVIDANEIYVQLSDKRRLKATLLRSESKRDLAILKVASGSLPALPLAETVSEGEWVLAIGANKNGISSGVVISNPTNNKSQGLVTDVDINASNTGGPLLNTKGEVLAMNSNLLKAPMGLTRHVLVSKLVNSQDLSANLPQNWQQLGFSATNVDEKLQTELSLADATGARVKSIIPNSIAGRAGLQKNDIIVGIESQRVIDVSDLSALRDFLSQDDEVTLTVLRDGDRKPIKFIIPKSTNAFDQANFFIWQKLGLKVRAMSPAQKASTNTNSGVQITAIQEPAVAAGLSVGDFVLNINQQDIKSVEQLNVAAKNLTAGDTVFIYVVRNNARQFVGINVAE</sequence>
<keyword evidence="8" id="KW-1185">Reference proteome</keyword>
<name>A0A345DAA0_9BURK</name>
<evidence type="ECO:0000256" key="1">
    <source>
        <dbReference type="ARBA" id="ARBA00010541"/>
    </source>
</evidence>
<gene>
    <name evidence="7" type="primary">htrA</name>
    <name evidence="7" type="ORF">DTO96_101018</name>
</gene>
<dbReference type="AlphaFoldDB" id="A0A345DAA0"/>
<dbReference type="SUPFAM" id="SSF50156">
    <property type="entry name" value="PDZ domain-like"/>
    <property type="match status" value="2"/>
</dbReference>
<evidence type="ECO:0000259" key="6">
    <source>
        <dbReference type="PROSITE" id="PS50106"/>
    </source>
</evidence>
<feature type="domain" description="PDZ" evidence="6">
    <location>
        <begin position="249"/>
        <end position="339"/>
    </location>
</feature>
<dbReference type="GO" id="GO:0006508">
    <property type="term" value="P:proteolysis"/>
    <property type="evidence" value="ECO:0007669"/>
    <property type="project" value="UniProtKB-KW"/>
</dbReference>
<dbReference type="InterPro" id="IPR041489">
    <property type="entry name" value="PDZ_6"/>
</dbReference>
<protein>
    <submittedName>
        <fullName evidence="7">Serine protease HtrA</fullName>
    </submittedName>
</protein>
<dbReference type="Gene3D" id="2.30.42.60">
    <property type="match status" value="1"/>
</dbReference>
<dbReference type="Proteomes" id="UP000252182">
    <property type="component" value="Chromosome"/>
</dbReference>